<name>A0AAE8W0F8_9ACTN</name>
<sequence>MTSTVQAPPPAPVRPVGTTEGPPAGPRSRRWLLGFWAVVFVLLVAVQPGRQTFDTKLGVTTDPWQFLADLGQLWHDRGGFGGIQDQYVGYAWPMLPYYGLTDAVGLPVWLAERLWLSLIVSVAFWGALRLAERLGVGSPPARLVAAAAYALWPVFTTVVGSTSAAALPGAFLPWVLLPLTNERYSARVAALRSALFIPFMGGVNAAATLASLLPVGLYLLTRPRGPRQRKLIAWWVPGVLLATAWWVIPLLLLGVYGENFLPYVESSQTTTAPMSATEALRGAGNWVAYLNFGEAWLPAGWSVAASVIVIVCSAFAAGLGLAGLARRDMPERQWLVLTVLVVALITLAGYGGSFGAPFHGVVQDWLNAGLAPFRNIYKFQTGLALALVLGLAHLVGVAVQERGARRVRGRRFAPLVAAVLVLPGLLWPYLNGSVLQPGSFQELPKYWQATADWLEKYSPDSRALVVPATAHGIYTWGSTIDQPLDVLADSRWAQRDYVPFGTPGNRRAMDAVEQALLTGGQVPGLADYLSRAGLYYVVVRNDLDPDQIGYVPTTTVKRTLEQSGYERVTGLGPVMTGGRIAEDTPLQVEGLYPRQRAVEIYRPAEGVPRPGQAGLKAIADTAVVSGGPESLLPLAADPQLRDRATVLTGDNHPGLGTPAVQVVGDGLRLADTRFGLVNANTSYTYTADERNPSGSVQDPGRKPKQILPVRGLGHQTVAELRGAAKVTASTSGNWLFHLPQYDPVNAFDGDPATAWAEGAPGSANGQWLRIDFDEALELPSTFEVTPLPQDGVRSAPTRIKVETERGSRSTNLQADGSTQTVNVRPGDTSWLKITILDSAERHAGIVGAGFSEIEIPGVEVTRMLRLPTDAEVPDVTEADAEVISLHRATDPTGLSPTGTEPGLHRTFATSTAGTYEVRATAVPVPGEDLDQLLYDVAPEQQTRITATADSTAALGAGLSPRNLTDGDLTTAWIAGDDPTIHLSWGDKWPISSLVLAPAGGLSTRPTQVEISSPDGAVIAGVDENGWVRFDPITTDQLDITITETAPLTLHNPVADDDLRLPVGLTEAYIPALDQYRTPQPAPTREFELPCGEGPVVEVDGKSYETSAKGTVRDLVERRAIEVTVCQGSAVNPELELGSADRHTVESEDSGALAVTDVTLTRGTVAEPSATGRDLGIRDWLGDRREVTVGEGAASYLTTYENFNEGWTATLGGRELTPVRLDGWQQGWRIPGGAGGTVKLSYEPSVTYEAGLIGAGVGLAALVGLALWRRREPNPDAPQPVPPGPGLWLGTVALTLVGIVIAGFFALLVPLLALLAWKRHALLVPIAFLALTGAGIAAAVGAGEPVAADEGAFGPVAQLLALIGLFAALVTVGAGAGVGSTAAERPGSTLEFGVPPGAEAPTEPLPQRRRTTGRAAAPSAAAPAGTGGGPTGSATGGPAAGPTISARGPGSPQPNPAPASAPDPDLDPPTRRIPFTKPRFRATQPDDEGGRGGSGAGGVNGTGGAGSGTDGKERGEPT</sequence>
<feature type="domain" description="Alpha-(1-&gt;3)-arabinofuranosyltransferase N-terminal GT-C" evidence="3">
    <location>
        <begin position="38"/>
        <end position="693"/>
    </location>
</feature>
<dbReference type="EMBL" id="SPAZ01000180">
    <property type="protein sequence ID" value="TQE31623.1"/>
    <property type="molecule type" value="Genomic_DNA"/>
</dbReference>
<dbReference type="RefSeq" id="WP_009306814.1">
    <property type="nucleotide sequence ID" value="NZ_SPAY01000061.1"/>
</dbReference>
<dbReference type="Pfam" id="PF11847">
    <property type="entry name" value="GT-C_AftD"/>
    <property type="match status" value="1"/>
</dbReference>
<evidence type="ECO:0000259" key="4">
    <source>
        <dbReference type="Pfam" id="PF24607"/>
    </source>
</evidence>
<keyword evidence="2" id="KW-0812">Transmembrane</keyword>
<feature type="transmembrane region" description="Helical" evidence="2">
    <location>
        <begin position="196"/>
        <end position="220"/>
    </location>
</feature>
<feature type="transmembrane region" description="Helical" evidence="2">
    <location>
        <begin position="376"/>
        <end position="399"/>
    </location>
</feature>
<evidence type="ECO:0000259" key="3">
    <source>
        <dbReference type="Pfam" id="PF11847"/>
    </source>
</evidence>
<protein>
    <submittedName>
        <fullName evidence="5">DUF3367 domain-containing protein</fullName>
    </submittedName>
</protein>
<evidence type="ECO:0000313" key="6">
    <source>
        <dbReference type="Proteomes" id="UP000318720"/>
    </source>
</evidence>
<dbReference type="InterPro" id="IPR056997">
    <property type="entry name" value="CBM_AftD"/>
</dbReference>
<keyword evidence="2" id="KW-0472">Membrane</keyword>
<reference evidence="5 6" key="1">
    <citation type="submission" date="2019-03" db="EMBL/GenBank/DDBJ databases">
        <title>Comparative genomic analyses of the sweetpotato soil rot pathogen, Streptomyces ipomoeae.</title>
        <authorList>
            <person name="Ruschel Soares N."/>
            <person name="Badger J.H."/>
            <person name="Huguet-Tapia J.C."/>
            <person name="Clark C.A."/>
            <person name="Pettis G.S."/>
        </authorList>
    </citation>
    <scope>NUCLEOTIDE SEQUENCE [LARGE SCALE GENOMIC DNA]</scope>
    <source>
        <strain evidence="5 6">88-35</strain>
    </source>
</reference>
<dbReference type="NCBIfam" id="NF047619">
    <property type="entry name" value="NADase_discoid"/>
    <property type="match status" value="1"/>
</dbReference>
<dbReference type="Proteomes" id="UP000318720">
    <property type="component" value="Unassembled WGS sequence"/>
</dbReference>
<dbReference type="InterPro" id="IPR057561">
    <property type="entry name" value="NADase_transloc"/>
</dbReference>
<accession>A0AAE8W0F8</accession>
<feature type="compositionally biased region" description="Pro residues" evidence="1">
    <location>
        <begin position="1450"/>
        <end position="1460"/>
    </location>
</feature>
<proteinExistence type="predicted"/>
<feature type="transmembrane region" description="Helical" evidence="2">
    <location>
        <begin position="114"/>
        <end position="131"/>
    </location>
</feature>
<feature type="compositionally biased region" description="Low complexity" evidence="1">
    <location>
        <begin position="1412"/>
        <end position="1423"/>
    </location>
</feature>
<dbReference type="InterPro" id="IPR021798">
    <property type="entry name" value="AftD_N"/>
</dbReference>
<dbReference type="SUPFAM" id="SSF49785">
    <property type="entry name" value="Galactose-binding domain-like"/>
    <property type="match status" value="2"/>
</dbReference>
<feature type="compositionally biased region" description="Polar residues" evidence="1">
    <location>
        <begin position="808"/>
        <end position="822"/>
    </location>
</feature>
<comment type="caution">
    <text evidence="5">The sequence shown here is derived from an EMBL/GenBank/DDBJ whole genome shotgun (WGS) entry which is preliminary data.</text>
</comment>
<feature type="transmembrane region" description="Helical" evidence="2">
    <location>
        <begin position="1286"/>
        <end position="1314"/>
    </location>
</feature>
<feature type="domain" description="Arabinofuranosyltransferase D third carbohydrate binding module" evidence="4">
    <location>
        <begin position="744"/>
        <end position="858"/>
    </location>
</feature>
<feature type="transmembrane region" description="Helical" evidence="2">
    <location>
        <begin position="1321"/>
        <end position="1342"/>
    </location>
</feature>
<feature type="transmembrane region" description="Helical" evidence="2">
    <location>
        <begin position="31"/>
        <end position="49"/>
    </location>
</feature>
<dbReference type="GO" id="GO:0016740">
    <property type="term" value="F:transferase activity"/>
    <property type="evidence" value="ECO:0007669"/>
    <property type="project" value="InterPro"/>
</dbReference>
<keyword evidence="2" id="KW-1133">Transmembrane helix</keyword>
<feature type="compositionally biased region" description="Gly residues" evidence="1">
    <location>
        <begin position="1490"/>
        <end position="1508"/>
    </location>
</feature>
<feature type="region of interest" description="Disordered" evidence="1">
    <location>
        <begin position="1"/>
        <end position="25"/>
    </location>
</feature>
<evidence type="ECO:0000313" key="5">
    <source>
        <dbReference type="EMBL" id="TQE31623.1"/>
    </source>
</evidence>
<feature type="transmembrane region" description="Helical" evidence="2">
    <location>
        <begin position="232"/>
        <end position="256"/>
    </location>
</feature>
<feature type="transmembrane region" description="Helical" evidence="2">
    <location>
        <begin position="1354"/>
        <end position="1377"/>
    </location>
</feature>
<dbReference type="Pfam" id="PF24607">
    <property type="entry name" value="CBM_AftD"/>
    <property type="match status" value="2"/>
</dbReference>
<dbReference type="Gene3D" id="2.60.120.260">
    <property type="entry name" value="Galactose-binding domain-like"/>
    <property type="match status" value="2"/>
</dbReference>
<feature type="transmembrane region" description="Helical" evidence="2">
    <location>
        <begin position="299"/>
        <end position="322"/>
    </location>
</feature>
<feature type="domain" description="Arabinofuranosyltransferase D third carbohydrate binding module" evidence="4">
    <location>
        <begin position="943"/>
        <end position="1068"/>
    </location>
</feature>
<dbReference type="InterPro" id="IPR008979">
    <property type="entry name" value="Galactose-bd-like_sf"/>
</dbReference>
<evidence type="ECO:0000256" key="2">
    <source>
        <dbReference type="SAM" id="Phobius"/>
    </source>
</evidence>
<feature type="compositionally biased region" description="Gly residues" evidence="1">
    <location>
        <begin position="1424"/>
        <end position="1438"/>
    </location>
</feature>
<feature type="transmembrane region" description="Helical" evidence="2">
    <location>
        <begin position="334"/>
        <end position="356"/>
    </location>
</feature>
<feature type="transmembrane region" description="Helical" evidence="2">
    <location>
        <begin position="143"/>
        <end position="176"/>
    </location>
</feature>
<feature type="region of interest" description="Disordered" evidence="1">
    <location>
        <begin position="1379"/>
        <end position="1517"/>
    </location>
</feature>
<feature type="region of interest" description="Disordered" evidence="1">
    <location>
        <begin position="804"/>
        <end position="823"/>
    </location>
</feature>
<evidence type="ECO:0000256" key="1">
    <source>
        <dbReference type="SAM" id="MobiDB-lite"/>
    </source>
</evidence>
<feature type="transmembrane region" description="Helical" evidence="2">
    <location>
        <begin position="411"/>
        <end position="430"/>
    </location>
</feature>
<gene>
    <name evidence="5" type="ORF">Sipo8835_22110</name>
</gene>
<organism evidence="5 6">
    <name type="scientific">Streptomyces ipomoeae</name>
    <dbReference type="NCBI Taxonomy" id="103232"/>
    <lineage>
        <taxon>Bacteria</taxon>
        <taxon>Bacillati</taxon>
        <taxon>Actinomycetota</taxon>
        <taxon>Actinomycetes</taxon>
        <taxon>Kitasatosporales</taxon>
        <taxon>Streptomycetaceae</taxon>
        <taxon>Streptomyces</taxon>
    </lineage>
</organism>